<evidence type="ECO:0000256" key="1">
    <source>
        <dbReference type="SAM" id="Phobius"/>
    </source>
</evidence>
<keyword evidence="1" id="KW-1133">Transmembrane helix</keyword>
<comment type="caution">
    <text evidence="2">The sequence shown here is derived from an EMBL/GenBank/DDBJ whole genome shotgun (WGS) entry which is preliminary data.</text>
</comment>
<reference evidence="2 3" key="1">
    <citation type="submission" date="2021-01" db="EMBL/GenBank/DDBJ databases">
        <title>Whole genome shotgun sequence of Asanoa siamensis NBRC 107932.</title>
        <authorList>
            <person name="Komaki H."/>
            <person name="Tamura T."/>
        </authorList>
    </citation>
    <scope>NUCLEOTIDE SEQUENCE [LARGE SCALE GENOMIC DNA]</scope>
    <source>
        <strain evidence="2 3">NBRC 107932</strain>
    </source>
</reference>
<proteinExistence type="predicted"/>
<feature type="transmembrane region" description="Helical" evidence="1">
    <location>
        <begin position="109"/>
        <end position="132"/>
    </location>
</feature>
<keyword evidence="3" id="KW-1185">Reference proteome</keyword>
<feature type="transmembrane region" description="Helical" evidence="1">
    <location>
        <begin position="79"/>
        <end position="97"/>
    </location>
</feature>
<name>A0ABQ4D2S7_9ACTN</name>
<accession>A0ABQ4D2S7</accession>
<dbReference type="EMBL" id="BONE01000106">
    <property type="protein sequence ID" value="GIF77848.1"/>
    <property type="molecule type" value="Genomic_DNA"/>
</dbReference>
<evidence type="ECO:0000313" key="3">
    <source>
        <dbReference type="Proteomes" id="UP000604117"/>
    </source>
</evidence>
<keyword evidence="1" id="KW-0812">Transmembrane</keyword>
<sequence length="233" mass="25177">MTTESVSAGDDPRRLLSDVRALARRVRLDQRVTAVALLALAAVSLLALPVDWLFLNADCGRATVESGAACHIRGFSRGFYWLPALLLAYSGIAVYAARAARARGLGARVLPYVLTGVALAVLSAAAWVWAYFYLDPPPAEPFADWVMVLDRLVGPAGTIGLALLVLAWLERHVALLAYTLVYLVLVLVPPAETFRLPPGLLGVHTYFLLPHLISGVALLLGGLGFALARRWRR</sequence>
<feature type="transmembrane region" description="Helical" evidence="1">
    <location>
        <begin position="152"/>
        <end position="169"/>
    </location>
</feature>
<dbReference type="Proteomes" id="UP000604117">
    <property type="component" value="Unassembled WGS sequence"/>
</dbReference>
<organism evidence="2 3">
    <name type="scientific">Asanoa siamensis</name>
    <dbReference type="NCBI Taxonomy" id="926357"/>
    <lineage>
        <taxon>Bacteria</taxon>
        <taxon>Bacillati</taxon>
        <taxon>Actinomycetota</taxon>
        <taxon>Actinomycetes</taxon>
        <taxon>Micromonosporales</taxon>
        <taxon>Micromonosporaceae</taxon>
        <taxon>Asanoa</taxon>
    </lineage>
</organism>
<evidence type="ECO:0000313" key="2">
    <source>
        <dbReference type="EMBL" id="GIF77848.1"/>
    </source>
</evidence>
<feature type="transmembrane region" description="Helical" evidence="1">
    <location>
        <begin position="32"/>
        <end position="55"/>
    </location>
</feature>
<feature type="transmembrane region" description="Helical" evidence="1">
    <location>
        <begin position="206"/>
        <end position="228"/>
    </location>
</feature>
<feature type="transmembrane region" description="Helical" evidence="1">
    <location>
        <begin position="176"/>
        <end position="194"/>
    </location>
</feature>
<dbReference type="RefSeq" id="WP_203718700.1">
    <property type="nucleotide sequence ID" value="NZ_BONE01000106.1"/>
</dbReference>
<gene>
    <name evidence="2" type="ORF">Asi02nite_73660</name>
</gene>
<protein>
    <submittedName>
        <fullName evidence="2">Uncharacterized protein</fullName>
    </submittedName>
</protein>
<keyword evidence="1" id="KW-0472">Membrane</keyword>